<keyword evidence="1" id="KW-0847">Vitamin C</keyword>
<dbReference type="SUPFAM" id="SSF51197">
    <property type="entry name" value="Clavaminate synthase-like"/>
    <property type="match status" value="1"/>
</dbReference>
<feature type="domain" description="Prolyl 4-hydroxylase alpha subunit Fe(2+) 2OG dioxygenase" evidence="2">
    <location>
        <begin position="122"/>
        <end position="215"/>
    </location>
</feature>
<name>A0ABW5LRC5_9FLAO</name>
<dbReference type="EMBL" id="JBHULH010000001">
    <property type="protein sequence ID" value="MFD2566361.1"/>
    <property type="molecule type" value="Genomic_DNA"/>
</dbReference>
<dbReference type="Pfam" id="PF13640">
    <property type="entry name" value="2OG-FeII_Oxy_3"/>
    <property type="match status" value="1"/>
</dbReference>
<protein>
    <submittedName>
        <fullName evidence="3">2OG-Fe(II) oxygenase</fullName>
    </submittedName>
</protein>
<organism evidence="3 4">
    <name type="scientific">Pseudotenacibaculum haliotis</name>
    <dbReference type="NCBI Taxonomy" id="1862138"/>
    <lineage>
        <taxon>Bacteria</taxon>
        <taxon>Pseudomonadati</taxon>
        <taxon>Bacteroidota</taxon>
        <taxon>Flavobacteriia</taxon>
        <taxon>Flavobacteriales</taxon>
        <taxon>Flavobacteriaceae</taxon>
        <taxon>Pseudotenacibaculum</taxon>
    </lineage>
</organism>
<dbReference type="InterPro" id="IPR044862">
    <property type="entry name" value="Pro_4_hyd_alph_FE2OG_OXY"/>
</dbReference>
<accession>A0ABW5LRC5</accession>
<dbReference type="InterPro" id="IPR051559">
    <property type="entry name" value="HIF_prolyl_hydroxylases"/>
</dbReference>
<evidence type="ECO:0000259" key="2">
    <source>
        <dbReference type="Pfam" id="PF13640"/>
    </source>
</evidence>
<keyword evidence="4" id="KW-1185">Reference proteome</keyword>
<comment type="caution">
    <text evidence="3">The sequence shown here is derived from an EMBL/GenBank/DDBJ whole genome shotgun (WGS) entry which is preliminary data.</text>
</comment>
<evidence type="ECO:0000313" key="4">
    <source>
        <dbReference type="Proteomes" id="UP001597508"/>
    </source>
</evidence>
<dbReference type="PANTHER" id="PTHR12907">
    <property type="entry name" value="EGL NINE HOMOLOG-RELATED"/>
    <property type="match status" value="1"/>
</dbReference>
<dbReference type="RefSeq" id="WP_379665069.1">
    <property type="nucleotide sequence ID" value="NZ_JBHULH010000001.1"/>
</dbReference>
<evidence type="ECO:0000313" key="3">
    <source>
        <dbReference type="EMBL" id="MFD2566361.1"/>
    </source>
</evidence>
<dbReference type="Gene3D" id="2.60.120.620">
    <property type="entry name" value="q2cbj1_9rhob like domain"/>
    <property type="match status" value="1"/>
</dbReference>
<gene>
    <name evidence="3" type="ORF">ACFSRZ_03190</name>
</gene>
<evidence type="ECO:0000256" key="1">
    <source>
        <dbReference type="ARBA" id="ARBA00022896"/>
    </source>
</evidence>
<dbReference type="Proteomes" id="UP001597508">
    <property type="component" value="Unassembled WGS sequence"/>
</dbReference>
<dbReference type="PANTHER" id="PTHR12907:SF26">
    <property type="entry name" value="HIF PROLYL HYDROXYLASE, ISOFORM C"/>
    <property type="match status" value="1"/>
</dbReference>
<proteinExistence type="predicted"/>
<sequence length="272" mass="31736">MINSRKEIAEFILKSLQKNSQSIQEQFKQTHQDIGYFVVDDVLPENLARQIHEAFPATEEAVKKQSLREYKYVGYQMNEFDSLLEEVIYAFQEPEIVAEVAKICGIQGLEPDENLYAGGISLMKQHNFLNPHLDNSHDKDRSRWRVLNLLYYVTPDWRLEDGGNLELWPHGVKNEPITIESKFNRLAIMTTHQSSWHSVSKVMSDKVRCCVSNYYFSETPLKSTDSFHVTTFRGRPSEKLKDAILQCDSFLRGTLRKLFKRGVKKNKHEYKK</sequence>
<reference evidence="4" key="1">
    <citation type="journal article" date="2019" name="Int. J. Syst. Evol. Microbiol.">
        <title>The Global Catalogue of Microorganisms (GCM) 10K type strain sequencing project: providing services to taxonomists for standard genome sequencing and annotation.</title>
        <authorList>
            <consortium name="The Broad Institute Genomics Platform"/>
            <consortium name="The Broad Institute Genome Sequencing Center for Infectious Disease"/>
            <person name="Wu L."/>
            <person name="Ma J."/>
        </authorList>
    </citation>
    <scope>NUCLEOTIDE SEQUENCE [LARGE SCALE GENOMIC DNA]</scope>
    <source>
        <strain evidence="4">KCTC 52127</strain>
    </source>
</reference>